<gene>
    <name evidence="2" type="ORF">FRZ67_15480</name>
</gene>
<feature type="compositionally biased region" description="Basic and acidic residues" evidence="1">
    <location>
        <begin position="220"/>
        <end position="231"/>
    </location>
</feature>
<evidence type="ECO:0000313" key="2">
    <source>
        <dbReference type="EMBL" id="QEC70248.1"/>
    </source>
</evidence>
<dbReference type="AlphaFoldDB" id="A0A5B8VIX7"/>
<organism evidence="2 3">
    <name type="scientific">Panacibacter ginsenosidivorans</name>
    <dbReference type="NCBI Taxonomy" id="1813871"/>
    <lineage>
        <taxon>Bacteria</taxon>
        <taxon>Pseudomonadati</taxon>
        <taxon>Bacteroidota</taxon>
        <taxon>Chitinophagia</taxon>
        <taxon>Chitinophagales</taxon>
        <taxon>Chitinophagaceae</taxon>
        <taxon>Panacibacter</taxon>
    </lineage>
</organism>
<dbReference type="InterPro" id="IPR025632">
    <property type="entry name" value="DUF4290"/>
</dbReference>
<dbReference type="Pfam" id="PF14123">
    <property type="entry name" value="DUF4290"/>
    <property type="match status" value="1"/>
</dbReference>
<evidence type="ECO:0000313" key="3">
    <source>
        <dbReference type="Proteomes" id="UP000321533"/>
    </source>
</evidence>
<name>A0A5B8VIX7_9BACT</name>
<feature type="region of interest" description="Disordered" evidence="1">
    <location>
        <begin position="172"/>
        <end position="266"/>
    </location>
</feature>
<evidence type="ECO:0000256" key="1">
    <source>
        <dbReference type="SAM" id="MobiDB-lite"/>
    </source>
</evidence>
<feature type="compositionally biased region" description="Basic and acidic residues" evidence="1">
    <location>
        <begin position="240"/>
        <end position="255"/>
    </location>
</feature>
<dbReference type="Proteomes" id="UP000321533">
    <property type="component" value="Chromosome"/>
</dbReference>
<dbReference type="EMBL" id="CP042435">
    <property type="protein sequence ID" value="QEC70248.1"/>
    <property type="molecule type" value="Genomic_DNA"/>
</dbReference>
<accession>A0A5B8VIX7</accession>
<reference evidence="2 3" key="1">
    <citation type="journal article" date="2016" name="Int. J. Syst. Evol. Microbiol.">
        <title>Panacibacter ginsenosidivorans gen. nov., sp. nov., with ginsenoside converting activity isolated from soil of a ginseng field.</title>
        <authorList>
            <person name="Siddiqi M.Z."/>
            <person name="Muhammad Shafi S."/>
            <person name="Choi K.D."/>
            <person name="Im W.T."/>
        </authorList>
    </citation>
    <scope>NUCLEOTIDE SEQUENCE [LARGE SCALE GENOMIC DNA]</scope>
    <source>
        <strain evidence="2 3">Gsoil1550</strain>
    </source>
</reference>
<dbReference type="KEGG" id="pgin:FRZ67_15480"/>
<dbReference type="OrthoDB" id="1466969at2"/>
<protein>
    <submittedName>
        <fullName evidence="2">DUF4290 domain-containing protein</fullName>
    </submittedName>
</protein>
<proteinExistence type="predicted"/>
<sequence>MEYNTSRSYLVMREYGRHIQKMVDYVLTIEDPKERQEQAHVVIELMGFLNPHLRNVEDFRHKLWDHLFFMSDFKLKVESPYPIPEKATYKSKPDPLPYPKRYPKYSHLGKNLELVVNKALKEENPEKKAGFANAIAYYMKLAYSNWHKELVHDDAIRSEMNTITGGQLEFSNTPYIKHRNQNFERDDYSSRGGGRGGDRDRGGRQQSYMGGRSNGGRSTGGRDSRDSRDNRGGGSNRSNGGRDMRDNRGGGDKRNNNRNQGFKKRF</sequence>
<keyword evidence="3" id="KW-1185">Reference proteome</keyword>